<feature type="compositionally biased region" description="Pro residues" evidence="2">
    <location>
        <begin position="340"/>
        <end position="351"/>
    </location>
</feature>
<accession>A0A6A1WNM4</accession>
<evidence type="ECO:0000313" key="3">
    <source>
        <dbReference type="EMBL" id="KAB1225338.1"/>
    </source>
</evidence>
<feature type="compositionally biased region" description="Polar residues" evidence="2">
    <location>
        <begin position="586"/>
        <end position="595"/>
    </location>
</feature>
<comment type="caution">
    <text evidence="3">The sequence shown here is derived from an EMBL/GenBank/DDBJ whole genome shotgun (WGS) entry which is preliminary data.</text>
</comment>
<keyword evidence="1" id="KW-0175">Coiled coil</keyword>
<feature type="compositionally biased region" description="Basic and acidic residues" evidence="2">
    <location>
        <begin position="646"/>
        <end position="658"/>
    </location>
</feature>
<proteinExistence type="predicted"/>
<evidence type="ECO:0000256" key="1">
    <source>
        <dbReference type="SAM" id="Coils"/>
    </source>
</evidence>
<feature type="compositionally biased region" description="Low complexity" evidence="2">
    <location>
        <begin position="412"/>
        <end position="424"/>
    </location>
</feature>
<feature type="region of interest" description="Disordered" evidence="2">
    <location>
        <begin position="329"/>
        <end position="361"/>
    </location>
</feature>
<dbReference type="PANTHER" id="PTHR33701:SF3">
    <property type="entry name" value="TRANSCRIPTIONAL REGULATOR ATRX"/>
    <property type="match status" value="1"/>
</dbReference>
<dbReference type="EMBL" id="RXIC02000019">
    <property type="protein sequence ID" value="KAB1225338.1"/>
    <property type="molecule type" value="Genomic_DNA"/>
</dbReference>
<keyword evidence="4" id="KW-1185">Reference proteome</keyword>
<evidence type="ECO:0000313" key="4">
    <source>
        <dbReference type="Proteomes" id="UP000516437"/>
    </source>
</evidence>
<dbReference type="PANTHER" id="PTHR33701">
    <property type="entry name" value="TRANSMEMBRANE PROTEIN"/>
    <property type="match status" value="1"/>
</dbReference>
<feature type="region of interest" description="Disordered" evidence="2">
    <location>
        <begin position="629"/>
        <end position="658"/>
    </location>
</feature>
<dbReference type="AlphaFoldDB" id="A0A6A1WNM4"/>
<evidence type="ECO:0000256" key="2">
    <source>
        <dbReference type="SAM" id="MobiDB-lite"/>
    </source>
</evidence>
<dbReference type="Proteomes" id="UP000516437">
    <property type="component" value="Chromosome 1"/>
</dbReference>
<name>A0A6A1WNM4_9ROSI</name>
<sequence length="658" mass="71743">MEDSDAKTVEFLRARLLSERSVSRSARQRADELAKRVAELEEQLKVESLQRKRAEKATADIVAILENQGISDVSEEFDLSSDHDSESKVGCKPTKGEGSSVNSNLSGNKLEELSGSDLDASPVRGRSLSWKGRSDSVRSLQKHKDSSLRRKSSFASSGSSSPKQGAGKSCRQIRRREAGYIVEEFKTNPVKLGSAENEVANSSKGFPICSDTGLKEGSAIQEKVLVDGPHPGCFEKHVNVGDDLDRNEYEKGKDMEKALEDRAQLIGQYEAMEKAQREWEEKFRENNTGTPDSCDPGNHSDITEDEVKPQASYPPETVAFHAQDAKSEVTDVFFSKEQPKTPPRAVLPPPHVGMGDTQNLANSNNVASESVAHEFSFCTQVKQNEGRLATNHHQPSHGSPHEPRSNGSPGNHSAHLSSSKADSSYSKRDSSVSQNDVYALVPHEPSGGLSSVLEALKKARVSLEQKITQAPSIESASVSQAAKPLVPALNTGDVMEIPIGCAGLFRLPTDFSVAAGKQGNFLGSGSSDANYFSNKGVALTAGDQIVTSPYLETRSGFSTSDRYLASRYAETLSRVSTEKPQFGSHLDNTLSSSGRYPNPAYPRHPSYPSYRSYTSYPELLPWMHSDEGFSRTSPSRGGGAPPAEKLFYDDRMRPNMYR</sequence>
<gene>
    <name evidence="3" type="ORF">CJ030_MR1G015658</name>
</gene>
<feature type="compositionally biased region" description="Low complexity" evidence="2">
    <location>
        <begin position="153"/>
        <end position="169"/>
    </location>
</feature>
<feature type="region of interest" description="Disordered" evidence="2">
    <location>
        <begin position="277"/>
        <end position="315"/>
    </location>
</feature>
<feature type="region of interest" description="Disordered" evidence="2">
    <location>
        <begin position="580"/>
        <end position="600"/>
    </location>
</feature>
<feature type="region of interest" description="Disordered" evidence="2">
    <location>
        <begin position="74"/>
        <end position="173"/>
    </location>
</feature>
<organism evidence="3 4">
    <name type="scientific">Morella rubra</name>
    <name type="common">Chinese bayberry</name>
    <dbReference type="NCBI Taxonomy" id="262757"/>
    <lineage>
        <taxon>Eukaryota</taxon>
        <taxon>Viridiplantae</taxon>
        <taxon>Streptophyta</taxon>
        <taxon>Embryophyta</taxon>
        <taxon>Tracheophyta</taxon>
        <taxon>Spermatophyta</taxon>
        <taxon>Magnoliopsida</taxon>
        <taxon>eudicotyledons</taxon>
        <taxon>Gunneridae</taxon>
        <taxon>Pentapetalae</taxon>
        <taxon>rosids</taxon>
        <taxon>fabids</taxon>
        <taxon>Fagales</taxon>
        <taxon>Myricaceae</taxon>
        <taxon>Morella</taxon>
    </lineage>
</organism>
<feature type="compositionally biased region" description="Basic and acidic residues" evidence="2">
    <location>
        <begin position="132"/>
        <end position="148"/>
    </location>
</feature>
<feature type="compositionally biased region" description="Basic and acidic residues" evidence="2">
    <location>
        <begin position="80"/>
        <end position="89"/>
    </location>
</feature>
<feature type="coiled-coil region" evidence="1">
    <location>
        <begin position="23"/>
        <end position="57"/>
    </location>
</feature>
<feature type="region of interest" description="Disordered" evidence="2">
    <location>
        <begin position="389"/>
        <end position="429"/>
    </location>
</feature>
<protein>
    <submittedName>
        <fullName evidence="3">Uncharacterized protein</fullName>
    </submittedName>
</protein>
<feature type="compositionally biased region" description="Polar residues" evidence="2">
    <location>
        <begin position="97"/>
        <end position="107"/>
    </location>
</feature>
<reference evidence="3 4" key="1">
    <citation type="journal article" date="2019" name="Plant Biotechnol. J.">
        <title>The red bayberry genome and genetic basis of sex determination.</title>
        <authorList>
            <person name="Jia H.M."/>
            <person name="Jia H.J."/>
            <person name="Cai Q.L."/>
            <person name="Wang Y."/>
            <person name="Zhao H.B."/>
            <person name="Yang W.F."/>
            <person name="Wang G.Y."/>
            <person name="Li Y.H."/>
            <person name="Zhan D.L."/>
            <person name="Shen Y.T."/>
            <person name="Niu Q.F."/>
            <person name="Chang L."/>
            <person name="Qiu J."/>
            <person name="Zhao L."/>
            <person name="Xie H.B."/>
            <person name="Fu W.Y."/>
            <person name="Jin J."/>
            <person name="Li X.W."/>
            <person name="Jiao Y."/>
            <person name="Zhou C.C."/>
            <person name="Tu T."/>
            <person name="Chai C.Y."/>
            <person name="Gao J.L."/>
            <person name="Fan L.J."/>
            <person name="van de Weg E."/>
            <person name="Wang J.Y."/>
            <person name="Gao Z.S."/>
        </authorList>
    </citation>
    <scope>NUCLEOTIDE SEQUENCE [LARGE SCALE GENOMIC DNA]</scope>
    <source>
        <tissue evidence="3">Leaves</tissue>
    </source>
</reference>
<dbReference type="OrthoDB" id="1939754at2759"/>